<dbReference type="InterPro" id="IPR016024">
    <property type="entry name" value="ARM-type_fold"/>
</dbReference>
<evidence type="ECO:0000259" key="3">
    <source>
        <dbReference type="Pfam" id="PF10363"/>
    </source>
</evidence>
<dbReference type="InterPro" id="IPR057407">
    <property type="entry name" value="HEAT_TANGO6"/>
</dbReference>
<dbReference type="EMBL" id="JANAWD010000403">
    <property type="protein sequence ID" value="KAJ3479986.1"/>
    <property type="molecule type" value="Genomic_DNA"/>
</dbReference>
<evidence type="ECO:0000313" key="6">
    <source>
        <dbReference type="Proteomes" id="UP001212997"/>
    </source>
</evidence>
<comment type="similarity">
    <text evidence="1">Belongs to the Tango6 family.</text>
</comment>
<dbReference type="InterPro" id="IPR019451">
    <property type="entry name" value="Rtp1_C1"/>
</dbReference>
<dbReference type="Pfam" id="PF23565">
    <property type="entry name" value="ARM_TANGO6"/>
    <property type="match status" value="1"/>
</dbReference>
<dbReference type="AlphaFoldDB" id="A0AAD5UX69"/>
<dbReference type="Gene3D" id="1.25.10.10">
    <property type="entry name" value="Leucine-rich Repeat Variant"/>
    <property type="match status" value="1"/>
</dbReference>
<protein>
    <recommendedName>
        <fullName evidence="7">RNA polymerase II assembly factor Rtp1 C-terminal domain-containing protein</fullName>
    </recommendedName>
</protein>
<proteinExistence type="inferred from homology"/>
<evidence type="ECO:0000313" key="5">
    <source>
        <dbReference type="EMBL" id="KAJ3479986.1"/>
    </source>
</evidence>
<dbReference type="Proteomes" id="UP001212997">
    <property type="component" value="Unassembled WGS sequence"/>
</dbReference>
<dbReference type="PANTHER" id="PTHR20959">
    <property type="entry name" value="TRANSPORT AND GOLGI ORGANIZATION PROTEIN 6 FAMILY MEMBER"/>
    <property type="match status" value="1"/>
</dbReference>
<gene>
    <name evidence="5" type="ORF">NLI96_g8670</name>
</gene>
<sequence>MQSSSLKTILSAGAVLAGSSPQTPSSNLKEILTSRLVQYFDILDHDAPTSFAKETLEDTQSETASAALHVMSSVQRLLHDDDSEMIGTRDMAQIRTLSSIALKWGVEPLLSRVVSAIPTTTSSARQSTTRQIIDLTSVPEDYSRICSTIKTLLEIILPSKDKGPSFTTPITAHLVDKHLADILRPCIILGWLPVNLSSDSVKPLDDIRPSVIQILTHLAVSQSISALSSVLSGTALPAYARRACGFLMSRQILRRDGITGLFMALFSEEDISGDAAPLEKLEHVAKLLHTTPVGLDEQQYFNNIVPQLLSVLSSESQAIPSSYSRAAAFTLSRMMIPDTNNPRLAVATSILLRMLHRPLLQVSSPLGIEAESSAEESPTNLTPRVALHTLTTLLTNTDPAPEVISSLLTPIVPSLFSLWSTLNEHKTADPTLRASVKGLLETWGRLISEGVGIAALWLIVEGEGGHWSVDVAGEIARTEDGNSQSDSLSLFTPEDLRRAEESGELDSGSNIFHLRPDPIQFVDYLKSIDRVDISSDIFVRLLGAYQESKGNSESDPMRTNILKKPEHILSFIKTAMESSFAPPPKEAKPKRKDHGGLTLESLRIVEVPDEDQEDGDSDDEEPPEGAPKSSDDEMTTTAMNLLLSILEANPGMTTSNTPLLDEIFDLLVRLAKEGSESLRPLAREARMVLTARLASTSASASAPKTKRTSSEEHAQETYQKALKLLQDQLLPVRAHGLLLLRQLVASRPGKEGRLEAPSLDRALIPGILSIFLQSLQDNDSYIYLNAVQGLAAMVDGFGKDVLKGLVDLYSEGSEGVGSTALTKEDLDTRTKIGEALGQIIRRCGQALPKYADILVPPLFKILRTSHLPTSLRTSSLSLLAQCANTSSLALLPYTVDLTNAIIDLLQVETVPAAPQAKKTPADIEQDTPAPTMDSQPTSTNSKFPPLRRAALHFLSLLTRACSNQIAEGSTTMLYTFPRQLLQRANRTVGYIAVTDEDAVVRVMAKEALEGLNNLEELILGR</sequence>
<dbReference type="SUPFAM" id="SSF48371">
    <property type="entry name" value="ARM repeat"/>
    <property type="match status" value="1"/>
</dbReference>
<feature type="domain" description="RNA polymerase II assembly factor Rtp1 C-terminal" evidence="3">
    <location>
        <begin position="718"/>
        <end position="846"/>
    </location>
</feature>
<keyword evidence="6" id="KW-1185">Reference proteome</keyword>
<evidence type="ECO:0000259" key="4">
    <source>
        <dbReference type="Pfam" id="PF23565"/>
    </source>
</evidence>
<feature type="domain" description="TANGO6 HEAT repeat" evidence="4">
    <location>
        <begin position="270"/>
        <end position="457"/>
    </location>
</feature>
<accession>A0AAD5UX69</accession>
<feature type="region of interest" description="Disordered" evidence="2">
    <location>
        <begin position="915"/>
        <end position="941"/>
    </location>
</feature>
<dbReference type="InterPro" id="IPR039600">
    <property type="entry name" value="TANGO6/Rtp1"/>
</dbReference>
<dbReference type="InterPro" id="IPR011989">
    <property type="entry name" value="ARM-like"/>
</dbReference>
<organism evidence="5 6">
    <name type="scientific">Meripilus lineatus</name>
    <dbReference type="NCBI Taxonomy" id="2056292"/>
    <lineage>
        <taxon>Eukaryota</taxon>
        <taxon>Fungi</taxon>
        <taxon>Dikarya</taxon>
        <taxon>Basidiomycota</taxon>
        <taxon>Agaricomycotina</taxon>
        <taxon>Agaricomycetes</taxon>
        <taxon>Polyporales</taxon>
        <taxon>Meripilaceae</taxon>
        <taxon>Meripilus</taxon>
    </lineage>
</organism>
<comment type="caution">
    <text evidence="5">The sequence shown here is derived from an EMBL/GenBank/DDBJ whole genome shotgun (WGS) entry which is preliminary data.</text>
</comment>
<feature type="compositionally biased region" description="Polar residues" evidence="2">
    <location>
        <begin position="932"/>
        <end position="941"/>
    </location>
</feature>
<evidence type="ECO:0000256" key="1">
    <source>
        <dbReference type="ARBA" id="ARBA00005724"/>
    </source>
</evidence>
<evidence type="ECO:0000256" key="2">
    <source>
        <dbReference type="SAM" id="MobiDB-lite"/>
    </source>
</evidence>
<dbReference type="Pfam" id="PF10363">
    <property type="entry name" value="RTP1_C1"/>
    <property type="match status" value="1"/>
</dbReference>
<reference evidence="5" key="1">
    <citation type="submission" date="2022-07" db="EMBL/GenBank/DDBJ databases">
        <title>Genome Sequence of Physisporinus lineatus.</title>
        <authorList>
            <person name="Buettner E."/>
        </authorList>
    </citation>
    <scope>NUCLEOTIDE SEQUENCE</scope>
    <source>
        <strain evidence="5">VT162</strain>
    </source>
</reference>
<feature type="region of interest" description="Disordered" evidence="2">
    <location>
        <begin position="579"/>
        <end position="633"/>
    </location>
</feature>
<name>A0AAD5UX69_9APHY</name>
<dbReference type="PANTHER" id="PTHR20959:SF1">
    <property type="entry name" value="TRANSPORT AND GOLGI ORGANIZATION PROTEIN 6 HOMOLOG"/>
    <property type="match status" value="1"/>
</dbReference>
<feature type="compositionally biased region" description="Acidic residues" evidence="2">
    <location>
        <begin position="607"/>
        <end position="623"/>
    </location>
</feature>
<evidence type="ECO:0008006" key="7">
    <source>
        <dbReference type="Google" id="ProtNLM"/>
    </source>
</evidence>
<dbReference type="GO" id="GO:0009306">
    <property type="term" value="P:protein secretion"/>
    <property type="evidence" value="ECO:0007669"/>
    <property type="project" value="TreeGrafter"/>
</dbReference>